<protein>
    <recommendedName>
        <fullName evidence="2">DUF1697 domain-containing protein</fullName>
    </recommendedName>
</protein>
<organism evidence="1">
    <name type="scientific">bioreactor metagenome</name>
    <dbReference type="NCBI Taxonomy" id="1076179"/>
    <lineage>
        <taxon>unclassified sequences</taxon>
        <taxon>metagenomes</taxon>
        <taxon>ecological metagenomes</taxon>
    </lineage>
</organism>
<dbReference type="PIRSF" id="PIRSF008502">
    <property type="entry name" value="UCP008502"/>
    <property type="match status" value="1"/>
</dbReference>
<evidence type="ECO:0000313" key="1">
    <source>
        <dbReference type="EMBL" id="MPM61046.1"/>
    </source>
</evidence>
<reference evidence="1" key="1">
    <citation type="submission" date="2019-08" db="EMBL/GenBank/DDBJ databases">
        <authorList>
            <person name="Kucharzyk K."/>
            <person name="Murdoch R.W."/>
            <person name="Higgins S."/>
            <person name="Loffler F."/>
        </authorList>
    </citation>
    <scope>NUCLEOTIDE SEQUENCE</scope>
</reference>
<gene>
    <name evidence="1" type="ORF">SDC9_107900</name>
</gene>
<evidence type="ECO:0008006" key="2">
    <source>
        <dbReference type="Google" id="ProtNLM"/>
    </source>
</evidence>
<dbReference type="PANTHER" id="PTHR36439:SF1">
    <property type="entry name" value="DUF1697 DOMAIN-CONTAINING PROTEIN"/>
    <property type="match status" value="1"/>
</dbReference>
<dbReference type="PANTHER" id="PTHR36439">
    <property type="entry name" value="BLL4334 PROTEIN"/>
    <property type="match status" value="1"/>
</dbReference>
<accession>A0A645B7L0</accession>
<comment type="caution">
    <text evidence="1">The sequence shown here is derived from an EMBL/GenBank/DDBJ whole genome shotgun (WGS) entry which is preliminary data.</text>
</comment>
<dbReference type="EMBL" id="VSSQ01018122">
    <property type="protein sequence ID" value="MPM61046.1"/>
    <property type="molecule type" value="Genomic_DNA"/>
</dbReference>
<sequence>MNNFVVLLRGINVGGKNKIPMADLKGALQEAGFTDVSTYIQSGNVLLRSPLSAEAVSAGIEALLPQKFNLDGPIARVVAYDHEAYRQIVQQAPPQFGFDSGGYRCNVLFLMNYNASEAMEQVETRAGVDEVWQGENVLYFRNSMANASKSRLSKIVQRPFYQYVTIRNWNTATKLLALLEEQAI</sequence>
<dbReference type="Gene3D" id="3.30.70.1280">
    <property type="entry name" value="SP0830-like domains"/>
    <property type="match status" value="1"/>
</dbReference>
<proteinExistence type="predicted"/>
<dbReference type="Pfam" id="PF08002">
    <property type="entry name" value="DUF1697"/>
    <property type="match status" value="1"/>
</dbReference>
<name>A0A645B7L0_9ZZZZ</name>
<dbReference type="AlphaFoldDB" id="A0A645B7L0"/>
<dbReference type="InterPro" id="IPR012545">
    <property type="entry name" value="DUF1697"/>
</dbReference>
<dbReference type="SUPFAM" id="SSF160379">
    <property type="entry name" value="SP0830-like"/>
    <property type="match status" value="1"/>
</dbReference>
<dbReference type="Gene3D" id="3.30.70.1260">
    <property type="entry name" value="bacterial protein sp0830 like"/>
    <property type="match status" value="1"/>
</dbReference>